<accession>A0A1H4GGH5</accession>
<keyword evidence="3" id="KW-1185">Reference proteome</keyword>
<keyword evidence="1" id="KW-1133">Transmembrane helix</keyword>
<feature type="transmembrane region" description="Helical" evidence="1">
    <location>
        <begin position="62"/>
        <end position="79"/>
    </location>
</feature>
<dbReference type="AlphaFoldDB" id="A0A1H4GGH5"/>
<name>A0A1H4GGH5_9BACT</name>
<gene>
    <name evidence="2" type="ORF">SAMN05660909_05319</name>
</gene>
<sequence>MITIYILAICFLLALSFKIKKTNMPEARLLLWYTHLLFACLSALCGLLLLNNWGFRGSNTEGVIFSLYAGTGMMLYGLSKPDTSARYAYLLCFFGFPVLLLVALLLPPSRYIALVFILGFLFTDEVTRHKIDSRFSLEAQSTGLFSYFYDYNIVESKLLLFERKKPDVFRTYSQFRNVHMSKTGKDSVHIQLECSRTTIDTTIALRNSRQSSRK</sequence>
<evidence type="ECO:0000313" key="3">
    <source>
        <dbReference type="Proteomes" id="UP000199656"/>
    </source>
</evidence>
<dbReference type="EMBL" id="FNRL01000040">
    <property type="protein sequence ID" value="SEB08723.1"/>
    <property type="molecule type" value="Genomic_DNA"/>
</dbReference>
<dbReference type="RefSeq" id="WP_089765805.1">
    <property type="nucleotide sequence ID" value="NZ_FNRL01000040.1"/>
</dbReference>
<protein>
    <submittedName>
        <fullName evidence="2">Uncharacterized protein</fullName>
    </submittedName>
</protein>
<feature type="transmembrane region" description="Helical" evidence="1">
    <location>
        <begin position="85"/>
        <end position="106"/>
    </location>
</feature>
<evidence type="ECO:0000313" key="2">
    <source>
        <dbReference type="EMBL" id="SEB08723.1"/>
    </source>
</evidence>
<dbReference type="Proteomes" id="UP000199656">
    <property type="component" value="Unassembled WGS sequence"/>
</dbReference>
<evidence type="ECO:0000256" key="1">
    <source>
        <dbReference type="SAM" id="Phobius"/>
    </source>
</evidence>
<organism evidence="2 3">
    <name type="scientific">Chitinophaga terrae</name>
    <name type="common">ex Kim and Jung 2007</name>
    <dbReference type="NCBI Taxonomy" id="408074"/>
    <lineage>
        <taxon>Bacteria</taxon>
        <taxon>Pseudomonadati</taxon>
        <taxon>Bacteroidota</taxon>
        <taxon>Chitinophagia</taxon>
        <taxon>Chitinophagales</taxon>
        <taxon>Chitinophagaceae</taxon>
        <taxon>Chitinophaga</taxon>
    </lineage>
</organism>
<keyword evidence="1" id="KW-0472">Membrane</keyword>
<reference evidence="3" key="1">
    <citation type="submission" date="2016-10" db="EMBL/GenBank/DDBJ databases">
        <authorList>
            <person name="Varghese N."/>
            <person name="Submissions S."/>
        </authorList>
    </citation>
    <scope>NUCLEOTIDE SEQUENCE [LARGE SCALE GENOMIC DNA]</scope>
    <source>
        <strain evidence="3">DSM 23920</strain>
    </source>
</reference>
<proteinExistence type="predicted"/>
<keyword evidence="1" id="KW-0812">Transmembrane</keyword>
<feature type="transmembrane region" description="Helical" evidence="1">
    <location>
        <begin position="32"/>
        <end position="50"/>
    </location>
</feature>